<evidence type="ECO:0000256" key="2">
    <source>
        <dbReference type="ARBA" id="ARBA00022679"/>
    </source>
</evidence>
<sequence length="250" mass="29281">MDDEIIITYEDTLQMLDEILEKRDHEWWNRFYSDREKPVPFFKDIPDEELVSYCEDGILTGGNALDIGCGKGRNSRYLAARGFQVTGIDISRQSLGWAMDLTNKNKDRIHFQCASMLDYTADAGSYDFILDSGCFHHIKPHRREQYIKRILHCLKDNGYFLLTCFNLDGGANISDYDVYRDFSMHGGMGFSEHKIKSILNNYFDILEFRKMRETDNVKTFGKDFMWVILMKKKRTGKPESCRFPEDKKAH</sequence>
<dbReference type="GO" id="GO:0008168">
    <property type="term" value="F:methyltransferase activity"/>
    <property type="evidence" value="ECO:0007669"/>
    <property type="project" value="UniProtKB-KW"/>
</dbReference>
<dbReference type="Pfam" id="PF13649">
    <property type="entry name" value="Methyltransf_25"/>
    <property type="match status" value="1"/>
</dbReference>
<reference evidence="5" key="2">
    <citation type="journal article" date="2021" name="PeerJ">
        <title>Extensive microbial diversity within the chicken gut microbiome revealed by metagenomics and culture.</title>
        <authorList>
            <person name="Gilroy R."/>
            <person name="Ravi A."/>
            <person name="Getino M."/>
            <person name="Pursley I."/>
            <person name="Horton D.L."/>
            <person name="Alikhan N.F."/>
            <person name="Baker D."/>
            <person name="Gharbi K."/>
            <person name="Hall N."/>
            <person name="Watson M."/>
            <person name="Adriaenssens E.M."/>
            <person name="Foster-Nyarko E."/>
            <person name="Jarju S."/>
            <person name="Secka A."/>
            <person name="Antonio M."/>
            <person name="Oren A."/>
            <person name="Chaudhuri R.R."/>
            <person name="La Ragione R."/>
            <person name="Hildebrand F."/>
            <person name="Pallen M.J."/>
        </authorList>
    </citation>
    <scope>NUCLEOTIDE SEQUENCE</scope>
    <source>
        <strain evidence="5">ChiBcec2-4451</strain>
    </source>
</reference>
<evidence type="ECO:0000313" key="5">
    <source>
        <dbReference type="EMBL" id="HIV12660.1"/>
    </source>
</evidence>
<keyword evidence="2" id="KW-0808">Transferase</keyword>
<gene>
    <name evidence="5" type="ORF">IAA63_05905</name>
</gene>
<comment type="caution">
    <text evidence="5">The sequence shown here is derived from an EMBL/GenBank/DDBJ whole genome shotgun (WGS) entry which is preliminary data.</text>
</comment>
<dbReference type="AlphaFoldDB" id="A0A9D1NTR8"/>
<reference evidence="5" key="1">
    <citation type="submission" date="2020-10" db="EMBL/GenBank/DDBJ databases">
        <authorList>
            <person name="Gilroy R."/>
        </authorList>
    </citation>
    <scope>NUCLEOTIDE SEQUENCE</scope>
    <source>
        <strain evidence="5">ChiBcec2-4451</strain>
    </source>
</reference>
<proteinExistence type="predicted"/>
<evidence type="ECO:0000256" key="3">
    <source>
        <dbReference type="ARBA" id="ARBA00022691"/>
    </source>
</evidence>
<protein>
    <submittedName>
        <fullName evidence="5">Class I SAM-dependent methyltransferase</fullName>
    </submittedName>
</protein>
<evidence type="ECO:0000259" key="4">
    <source>
        <dbReference type="Pfam" id="PF13649"/>
    </source>
</evidence>
<feature type="domain" description="Methyltransferase" evidence="4">
    <location>
        <begin position="65"/>
        <end position="158"/>
    </location>
</feature>
<dbReference type="PANTHER" id="PTHR43464:SF19">
    <property type="entry name" value="UBIQUINONE BIOSYNTHESIS O-METHYLTRANSFERASE, MITOCHONDRIAL"/>
    <property type="match status" value="1"/>
</dbReference>
<organism evidence="5 6">
    <name type="scientific">Candidatus Pullilachnospira stercoravium</name>
    <dbReference type="NCBI Taxonomy" id="2840913"/>
    <lineage>
        <taxon>Bacteria</taxon>
        <taxon>Bacillati</taxon>
        <taxon>Bacillota</taxon>
        <taxon>Clostridia</taxon>
        <taxon>Lachnospirales</taxon>
        <taxon>Lachnospiraceae</taxon>
        <taxon>Lachnospiraceae incertae sedis</taxon>
        <taxon>Candidatus Pullilachnospira</taxon>
    </lineage>
</organism>
<dbReference type="GO" id="GO:0032259">
    <property type="term" value="P:methylation"/>
    <property type="evidence" value="ECO:0007669"/>
    <property type="project" value="UniProtKB-KW"/>
</dbReference>
<evidence type="ECO:0000313" key="6">
    <source>
        <dbReference type="Proteomes" id="UP000886723"/>
    </source>
</evidence>
<accession>A0A9D1NTR8</accession>
<keyword evidence="3" id="KW-0949">S-adenosyl-L-methionine</keyword>
<dbReference type="Gene3D" id="3.40.50.150">
    <property type="entry name" value="Vaccinia Virus protein VP39"/>
    <property type="match status" value="1"/>
</dbReference>
<dbReference type="EMBL" id="DVON01000130">
    <property type="protein sequence ID" value="HIV12660.1"/>
    <property type="molecule type" value="Genomic_DNA"/>
</dbReference>
<evidence type="ECO:0000256" key="1">
    <source>
        <dbReference type="ARBA" id="ARBA00022603"/>
    </source>
</evidence>
<dbReference type="SUPFAM" id="SSF53335">
    <property type="entry name" value="S-adenosyl-L-methionine-dependent methyltransferases"/>
    <property type="match status" value="1"/>
</dbReference>
<name>A0A9D1NTR8_9FIRM</name>
<dbReference type="InterPro" id="IPR041698">
    <property type="entry name" value="Methyltransf_25"/>
</dbReference>
<dbReference type="InterPro" id="IPR029063">
    <property type="entry name" value="SAM-dependent_MTases_sf"/>
</dbReference>
<dbReference type="PANTHER" id="PTHR43464">
    <property type="entry name" value="METHYLTRANSFERASE"/>
    <property type="match status" value="1"/>
</dbReference>
<dbReference type="CDD" id="cd02440">
    <property type="entry name" value="AdoMet_MTases"/>
    <property type="match status" value="1"/>
</dbReference>
<keyword evidence="1 5" id="KW-0489">Methyltransferase</keyword>
<dbReference type="Proteomes" id="UP000886723">
    <property type="component" value="Unassembled WGS sequence"/>
</dbReference>